<protein>
    <submittedName>
        <fullName evidence="4">Uncharacterized protein</fullName>
    </submittedName>
</protein>
<gene>
    <name evidence="4" type="ORF">Fot_05247</name>
</gene>
<dbReference type="InterPro" id="IPR038380">
    <property type="entry name" value="Ribosomal_bS21_sf"/>
</dbReference>
<comment type="caution">
    <text evidence="4">The sequence shown here is derived from an EMBL/GenBank/DDBJ whole genome shotgun (WGS) entry which is preliminary data.</text>
</comment>
<name>A0ABD1WSF8_9LAMI</name>
<dbReference type="GO" id="GO:1990904">
    <property type="term" value="C:ribonucleoprotein complex"/>
    <property type="evidence" value="ECO:0007669"/>
    <property type="project" value="UniProtKB-KW"/>
</dbReference>
<comment type="similarity">
    <text evidence="1">Belongs to the bacterial ribosomal protein bS21 family.</text>
</comment>
<organism evidence="4 5">
    <name type="scientific">Forsythia ovata</name>
    <dbReference type="NCBI Taxonomy" id="205694"/>
    <lineage>
        <taxon>Eukaryota</taxon>
        <taxon>Viridiplantae</taxon>
        <taxon>Streptophyta</taxon>
        <taxon>Embryophyta</taxon>
        <taxon>Tracheophyta</taxon>
        <taxon>Spermatophyta</taxon>
        <taxon>Magnoliopsida</taxon>
        <taxon>eudicotyledons</taxon>
        <taxon>Gunneridae</taxon>
        <taxon>Pentapetalae</taxon>
        <taxon>asterids</taxon>
        <taxon>lamiids</taxon>
        <taxon>Lamiales</taxon>
        <taxon>Oleaceae</taxon>
        <taxon>Forsythieae</taxon>
        <taxon>Forsythia</taxon>
    </lineage>
</organism>
<dbReference type="GO" id="GO:0005840">
    <property type="term" value="C:ribosome"/>
    <property type="evidence" value="ECO:0007669"/>
    <property type="project" value="UniProtKB-KW"/>
</dbReference>
<dbReference type="AlphaFoldDB" id="A0ABD1WSF8"/>
<evidence type="ECO:0000256" key="3">
    <source>
        <dbReference type="ARBA" id="ARBA00023274"/>
    </source>
</evidence>
<keyword evidence="5" id="KW-1185">Reference proteome</keyword>
<dbReference type="PANTHER" id="PTHR21109">
    <property type="entry name" value="MITOCHONDRIAL 28S RIBOSOMAL PROTEIN S21"/>
    <property type="match status" value="1"/>
</dbReference>
<dbReference type="Gene3D" id="1.20.5.1150">
    <property type="entry name" value="Ribosomal protein S8"/>
    <property type="match status" value="1"/>
</dbReference>
<dbReference type="InterPro" id="IPR001911">
    <property type="entry name" value="Ribosomal_bS21"/>
</dbReference>
<dbReference type="EMBL" id="JBFOLJ010000002">
    <property type="protein sequence ID" value="KAL2551628.1"/>
    <property type="molecule type" value="Genomic_DNA"/>
</dbReference>
<keyword evidence="2" id="KW-0689">Ribosomal protein</keyword>
<accession>A0ABD1WSF8</accession>
<sequence>MRAGVIQECKCRCFFENKQDEKKRKSREAAKRNRHSTQNPCSWNHGCHELPATHKEFISTMLRVGSKEQRLNFIQPTVYSNASGVSYNKQLTTGDKSTIEELDAIKSINSVALYKDCLYNTSLVLEGSKIKIDRAGIEARGVPLCWKGDGLWTLPWMLDSPLITEIALKSLKVQQS</sequence>
<reference evidence="5" key="1">
    <citation type="submission" date="2024-07" db="EMBL/GenBank/DDBJ databases">
        <title>Two chromosome-level genome assemblies of Korean endemic species Abeliophyllum distichum and Forsythia ovata (Oleaceae).</title>
        <authorList>
            <person name="Jang H."/>
        </authorList>
    </citation>
    <scope>NUCLEOTIDE SEQUENCE [LARGE SCALE GENOMIC DNA]</scope>
</reference>
<dbReference type="Proteomes" id="UP001604277">
    <property type="component" value="Unassembled WGS sequence"/>
</dbReference>
<evidence type="ECO:0000256" key="2">
    <source>
        <dbReference type="ARBA" id="ARBA00022980"/>
    </source>
</evidence>
<proteinExistence type="inferred from homology"/>
<dbReference type="PANTHER" id="PTHR21109:SF0">
    <property type="entry name" value="SMALL RIBOSOMAL SUBUNIT PROTEIN BS21M"/>
    <property type="match status" value="1"/>
</dbReference>
<evidence type="ECO:0000256" key="1">
    <source>
        <dbReference type="ARBA" id="ARBA00006640"/>
    </source>
</evidence>
<evidence type="ECO:0000313" key="5">
    <source>
        <dbReference type="Proteomes" id="UP001604277"/>
    </source>
</evidence>
<keyword evidence="3" id="KW-0687">Ribonucleoprotein</keyword>
<evidence type="ECO:0000313" key="4">
    <source>
        <dbReference type="EMBL" id="KAL2551628.1"/>
    </source>
</evidence>